<dbReference type="AlphaFoldDB" id="G9XGT0"/>
<gene>
    <name evidence="2" type="ORF">HMPREF0322_00146</name>
</gene>
<sequence length="199" mass="21267">MGDQENASWVNLAPAGSLTLAIATLGLFALHSGLVDKSGAVILGIWLIGGSIVHFIVGLVFVVKGANTQANAFVFFAAFLMLVSGTELIFRWAAGLHGWAIDSRINGYLWIPIWFAVWFWTPSVLKESPLVFIIAVVALDVAFPITSLMYLGVLDHGFGLVSSYALLVAAITTTYFGGASVLNYSYGRSVLPLGCPLIK</sequence>
<feature type="transmembrane region" description="Helical" evidence="1">
    <location>
        <begin position="12"/>
        <end position="30"/>
    </location>
</feature>
<feature type="transmembrane region" description="Helical" evidence="1">
    <location>
        <begin position="72"/>
        <end position="93"/>
    </location>
</feature>
<protein>
    <recommendedName>
        <fullName evidence="4">GPR1/FUN34/YaaH family protein</fullName>
    </recommendedName>
</protein>
<dbReference type="HOGENOM" id="CLU_093738_0_0_9"/>
<comment type="caution">
    <text evidence="2">The sequence shown here is derived from an EMBL/GenBank/DDBJ whole genome shotgun (WGS) entry which is preliminary data.</text>
</comment>
<feature type="transmembrane region" description="Helical" evidence="1">
    <location>
        <begin position="164"/>
        <end position="186"/>
    </location>
</feature>
<organism evidence="2 3">
    <name type="scientific">Desulfitobacterium hafniense DP7</name>
    <dbReference type="NCBI Taxonomy" id="537010"/>
    <lineage>
        <taxon>Bacteria</taxon>
        <taxon>Bacillati</taxon>
        <taxon>Bacillota</taxon>
        <taxon>Clostridia</taxon>
        <taxon>Eubacteriales</taxon>
        <taxon>Desulfitobacteriaceae</taxon>
        <taxon>Desulfitobacterium</taxon>
    </lineage>
</organism>
<feature type="transmembrane region" description="Helical" evidence="1">
    <location>
        <begin position="42"/>
        <end position="66"/>
    </location>
</feature>
<dbReference type="Proteomes" id="UP000004416">
    <property type="component" value="Unassembled WGS sequence"/>
</dbReference>
<evidence type="ECO:0000313" key="2">
    <source>
        <dbReference type="EMBL" id="EHL09115.1"/>
    </source>
</evidence>
<reference evidence="2 3" key="1">
    <citation type="submission" date="2011-08" db="EMBL/GenBank/DDBJ databases">
        <authorList>
            <person name="Weinstock G."/>
            <person name="Sodergren E."/>
            <person name="Clifton S."/>
            <person name="Fulton L."/>
            <person name="Fulton B."/>
            <person name="Courtney L."/>
            <person name="Fronick C."/>
            <person name="Harrison M."/>
            <person name="Strong C."/>
            <person name="Farmer C."/>
            <person name="Delahaunty K."/>
            <person name="Markovic C."/>
            <person name="Hall O."/>
            <person name="Minx P."/>
            <person name="Tomlinson C."/>
            <person name="Mitreva M."/>
            <person name="Hou S."/>
            <person name="Chen J."/>
            <person name="Wollam A."/>
            <person name="Pepin K.H."/>
            <person name="Johnson M."/>
            <person name="Bhonagiri V."/>
            <person name="Zhang X."/>
            <person name="Suruliraj S."/>
            <person name="Warren W."/>
            <person name="Chinwalla A."/>
            <person name="Mardis E.R."/>
            <person name="Wilson R.K."/>
        </authorList>
    </citation>
    <scope>NUCLEOTIDE SEQUENCE [LARGE SCALE GENOMIC DNA]</scope>
    <source>
        <strain evidence="2 3">DP7</strain>
    </source>
</reference>
<dbReference type="RefSeq" id="WP_005808009.1">
    <property type="nucleotide sequence ID" value="NZ_JH414436.1"/>
</dbReference>
<keyword evidence="1" id="KW-0472">Membrane</keyword>
<keyword evidence="1" id="KW-0812">Transmembrane</keyword>
<feature type="transmembrane region" description="Helical" evidence="1">
    <location>
        <begin position="105"/>
        <end position="125"/>
    </location>
</feature>
<feature type="transmembrane region" description="Helical" evidence="1">
    <location>
        <begin position="131"/>
        <end position="152"/>
    </location>
</feature>
<evidence type="ECO:0008006" key="4">
    <source>
        <dbReference type="Google" id="ProtNLM"/>
    </source>
</evidence>
<dbReference type="PATRIC" id="fig|537010.4.peg.137"/>
<dbReference type="EMBL" id="AFZX01000005">
    <property type="protein sequence ID" value="EHL09115.1"/>
    <property type="molecule type" value="Genomic_DNA"/>
</dbReference>
<proteinExistence type="predicted"/>
<evidence type="ECO:0000256" key="1">
    <source>
        <dbReference type="SAM" id="Phobius"/>
    </source>
</evidence>
<accession>G9XGT0</accession>
<name>G9XGT0_DESHA</name>
<keyword evidence="1" id="KW-1133">Transmembrane helix</keyword>
<evidence type="ECO:0000313" key="3">
    <source>
        <dbReference type="Proteomes" id="UP000004416"/>
    </source>
</evidence>